<keyword evidence="2" id="KW-1133">Transmembrane helix</keyword>
<evidence type="ECO:0000256" key="1">
    <source>
        <dbReference type="SAM" id="MobiDB-lite"/>
    </source>
</evidence>
<evidence type="ECO:0000313" key="6">
    <source>
        <dbReference type="Proteomes" id="UP001250214"/>
    </source>
</evidence>
<dbReference type="PANTHER" id="PTHR30590:SF3">
    <property type="entry name" value="HYPOTHETICAL MEMBRANE SPANNING PROTEIN"/>
    <property type="match status" value="1"/>
</dbReference>
<evidence type="ECO:0000313" key="5">
    <source>
        <dbReference type="EMBL" id="MDS1269145.1"/>
    </source>
</evidence>
<feature type="domain" description="Heparan-alpha-glucosaminide N-acetyltransferase catalytic" evidence="4">
    <location>
        <begin position="56"/>
        <end position="262"/>
    </location>
</feature>
<dbReference type="EMBL" id="JAVLVT010000001">
    <property type="protein sequence ID" value="MDS1269145.1"/>
    <property type="molecule type" value="Genomic_DNA"/>
</dbReference>
<accession>A0ABU2H2Q0</accession>
<feature type="transmembrane region" description="Helical" evidence="2">
    <location>
        <begin position="229"/>
        <end position="250"/>
    </location>
</feature>
<feature type="transmembrane region" description="Helical" evidence="2">
    <location>
        <begin position="89"/>
        <end position="112"/>
    </location>
</feature>
<evidence type="ECO:0000256" key="2">
    <source>
        <dbReference type="SAM" id="Phobius"/>
    </source>
</evidence>
<feature type="region of interest" description="Disordered" evidence="1">
    <location>
        <begin position="1"/>
        <end position="50"/>
    </location>
</feature>
<dbReference type="Pfam" id="PF07786">
    <property type="entry name" value="HGSNAT_cat"/>
    <property type="match status" value="1"/>
</dbReference>
<comment type="caution">
    <text evidence="5">The sequence shown here is derived from an EMBL/GenBank/DDBJ whole genome shotgun (WGS) entry which is preliminary data.</text>
</comment>
<feature type="transmembrane region" description="Helical" evidence="2">
    <location>
        <begin position="151"/>
        <end position="170"/>
    </location>
</feature>
<dbReference type="InterPro" id="IPR052529">
    <property type="entry name" value="Bact_Transport_Assoc"/>
</dbReference>
<dbReference type="Proteomes" id="UP001250214">
    <property type="component" value="Unassembled WGS sequence"/>
</dbReference>
<protein>
    <submittedName>
        <fullName evidence="5">DUF418 domain-containing protein</fullName>
    </submittedName>
</protein>
<dbReference type="InterPro" id="IPR007349">
    <property type="entry name" value="DUF418"/>
</dbReference>
<feature type="transmembrane region" description="Helical" evidence="2">
    <location>
        <begin position="124"/>
        <end position="145"/>
    </location>
</feature>
<feature type="domain" description="DUF418" evidence="3">
    <location>
        <begin position="327"/>
        <end position="442"/>
    </location>
</feature>
<proteinExistence type="predicted"/>
<feature type="transmembrane region" description="Helical" evidence="2">
    <location>
        <begin position="409"/>
        <end position="428"/>
    </location>
</feature>
<feature type="transmembrane region" description="Helical" evidence="2">
    <location>
        <begin position="367"/>
        <end position="389"/>
    </location>
</feature>
<feature type="transmembrane region" description="Helical" evidence="2">
    <location>
        <begin position="262"/>
        <end position="286"/>
    </location>
</feature>
<evidence type="ECO:0000259" key="3">
    <source>
        <dbReference type="Pfam" id="PF04235"/>
    </source>
</evidence>
<gene>
    <name evidence="5" type="ORF">RIF23_02410</name>
</gene>
<keyword evidence="2" id="KW-0812">Transmembrane</keyword>
<organism evidence="5 6">
    <name type="scientific">Lipingzhangella rawalii</name>
    <dbReference type="NCBI Taxonomy" id="2055835"/>
    <lineage>
        <taxon>Bacteria</taxon>
        <taxon>Bacillati</taxon>
        <taxon>Actinomycetota</taxon>
        <taxon>Actinomycetes</taxon>
        <taxon>Streptosporangiales</taxon>
        <taxon>Nocardiopsidaceae</taxon>
        <taxon>Lipingzhangella</taxon>
    </lineage>
</organism>
<feature type="transmembrane region" description="Helical" evidence="2">
    <location>
        <begin position="177"/>
        <end position="195"/>
    </location>
</feature>
<keyword evidence="6" id="KW-1185">Reference proteome</keyword>
<dbReference type="PANTHER" id="PTHR30590">
    <property type="entry name" value="INNER MEMBRANE PROTEIN"/>
    <property type="match status" value="1"/>
</dbReference>
<feature type="transmembrane region" description="Helical" evidence="2">
    <location>
        <begin position="62"/>
        <end position="83"/>
    </location>
</feature>
<sequence>MAPRVNYSDNGRAAASSSPAQAAPPPALAPNGAANSVASPPHSVHDTAPSARLSPRLVGVDAARGLAVLGMFVVHVGLGWTLADGSNALYPITAGRAAGLFAVLAGVSIALLSGGPQPPSGSAWGVALWRVVLRGLLVLPIGVALTLLDTPVSVILSYYAVFFVLAVPLLQERWKVVAGAALVLAVVGPLASFYLRGMIDDGAALASVVDTVNGVDPLQVFTGEGVVDFLLTGAYPAITWLPFVLAGLAVGRLDLHRPRVQVGLVAVGVAVAVTAYGVSALALWAVGGTGRLVGSTNPATGQAYTESGVADALHTGFPGLGLPTSEGAWLLVAAPHSGTPFEVLGVIGVALAVLGLCLLVTPYMSWVLYPITAVGALALTVYVAHVLVIHVADTGALDGTPLGVISDHLAVSILVGALLLASLWRGVLRRGPLEWLLHVVSSWGARRIP</sequence>
<reference evidence="6" key="1">
    <citation type="submission" date="2023-07" db="EMBL/GenBank/DDBJ databases">
        <title>Novel species in the genus Lipingzhangella isolated from Sambhar Salt Lake.</title>
        <authorList>
            <person name="Jiya N."/>
            <person name="Kajale S."/>
            <person name="Sharma A."/>
        </authorList>
    </citation>
    <scope>NUCLEOTIDE SEQUENCE [LARGE SCALE GENOMIC DNA]</scope>
    <source>
        <strain evidence="6">LS1_29</strain>
    </source>
</reference>
<keyword evidence="2" id="KW-0472">Membrane</keyword>
<evidence type="ECO:0000259" key="4">
    <source>
        <dbReference type="Pfam" id="PF07786"/>
    </source>
</evidence>
<feature type="transmembrane region" description="Helical" evidence="2">
    <location>
        <begin position="341"/>
        <end position="360"/>
    </location>
</feature>
<dbReference type="Pfam" id="PF04235">
    <property type="entry name" value="DUF418"/>
    <property type="match status" value="1"/>
</dbReference>
<name>A0ABU2H2Q0_9ACTN</name>
<dbReference type="InterPro" id="IPR012429">
    <property type="entry name" value="HGSNAT_cat"/>
</dbReference>